<evidence type="ECO:0000313" key="1">
    <source>
        <dbReference type="EMBL" id="GHO85008.1"/>
    </source>
</evidence>
<dbReference type="EMBL" id="BNJJ01000007">
    <property type="protein sequence ID" value="GHO85008.1"/>
    <property type="molecule type" value="Genomic_DNA"/>
</dbReference>
<comment type="caution">
    <text evidence="1">The sequence shown here is derived from an EMBL/GenBank/DDBJ whole genome shotgun (WGS) entry which is preliminary data.</text>
</comment>
<proteinExistence type="predicted"/>
<accession>A0ABQ3VI11</accession>
<evidence type="ECO:0000313" key="2">
    <source>
        <dbReference type="Proteomes" id="UP000635565"/>
    </source>
</evidence>
<keyword evidence="2" id="KW-1185">Reference proteome</keyword>
<gene>
    <name evidence="1" type="ORF">KSZ_30140</name>
</gene>
<protein>
    <recommendedName>
        <fullName evidence="3">DUF4177 domain-containing protein</fullName>
    </recommendedName>
</protein>
<dbReference type="Proteomes" id="UP000635565">
    <property type="component" value="Unassembled WGS sequence"/>
</dbReference>
<organism evidence="1 2">
    <name type="scientific">Dictyobacter formicarum</name>
    <dbReference type="NCBI Taxonomy" id="2778368"/>
    <lineage>
        <taxon>Bacteria</taxon>
        <taxon>Bacillati</taxon>
        <taxon>Chloroflexota</taxon>
        <taxon>Ktedonobacteria</taxon>
        <taxon>Ktedonobacterales</taxon>
        <taxon>Dictyobacteraceae</taxon>
        <taxon>Dictyobacter</taxon>
    </lineage>
</organism>
<sequence length="93" mass="10569">MFFSPQPFAPQLAGPEVRSSLPIPTIYEVAPVKQAQWEYHLLTIDTREDALVNAEQLNELGKDGWILVNVLDERVSGSGSRVYYYFVRQNLNA</sequence>
<name>A0ABQ3VI11_9CHLR</name>
<dbReference type="RefSeq" id="WP_201362624.1">
    <property type="nucleotide sequence ID" value="NZ_BNJJ01000007.1"/>
</dbReference>
<reference evidence="1 2" key="1">
    <citation type="journal article" date="2021" name="Int. J. Syst. Evol. Microbiol.">
        <title>Reticulibacter mediterranei gen. nov., sp. nov., within the new family Reticulibacteraceae fam. nov., and Ktedonospora formicarum gen. nov., sp. nov., Ktedonobacter robiniae sp. nov., Dictyobacter formicarum sp. nov. and Dictyobacter arantiisoli sp. nov., belonging to the class Ktedonobacteria.</title>
        <authorList>
            <person name="Yabe S."/>
            <person name="Zheng Y."/>
            <person name="Wang C.M."/>
            <person name="Sakai Y."/>
            <person name="Abe K."/>
            <person name="Yokota A."/>
            <person name="Donadio S."/>
            <person name="Cavaletti L."/>
            <person name="Monciardini P."/>
        </authorList>
    </citation>
    <scope>NUCLEOTIDE SEQUENCE [LARGE SCALE GENOMIC DNA]</scope>
    <source>
        <strain evidence="1 2">SOSP1-9</strain>
    </source>
</reference>
<evidence type="ECO:0008006" key="3">
    <source>
        <dbReference type="Google" id="ProtNLM"/>
    </source>
</evidence>